<dbReference type="CDD" id="cd04651">
    <property type="entry name" value="LbH_G1P_AT_C"/>
    <property type="match status" value="1"/>
</dbReference>
<dbReference type="InterPro" id="IPR011832">
    <property type="entry name" value="GlgDAde_trans"/>
</dbReference>
<feature type="domain" description="Glucose-1-phosphate adenylyltransferase/Bifunctional protein GlmU-like C-terminal hexapeptide" evidence="4">
    <location>
        <begin position="290"/>
        <end position="356"/>
    </location>
</feature>
<dbReference type="RefSeq" id="WP_015557753.1">
    <property type="nucleotide sequence ID" value="NC_021039.1"/>
</dbReference>
<dbReference type="Proteomes" id="UP000007054">
    <property type="component" value="Chromosome"/>
</dbReference>
<feature type="domain" description="Nucleotidyl transferase" evidence="3">
    <location>
        <begin position="21"/>
        <end position="153"/>
    </location>
</feature>
<dbReference type="KEGG" id="rch:RUM_06300"/>
<comment type="similarity">
    <text evidence="1">Belongs to the bacterial/plant glucose-1-phosphate adenylyltransferase family.</text>
</comment>
<dbReference type="GO" id="GO:0008878">
    <property type="term" value="F:glucose-1-phosphate adenylyltransferase activity"/>
    <property type="evidence" value="ECO:0007669"/>
    <property type="project" value="UniProtKB-EC"/>
</dbReference>
<protein>
    <submittedName>
        <fullName evidence="5">Glucose-1-phosphate adenylyltransferase, GlgD subunit</fullName>
        <ecNumber evidence="5">2.7.7.27</ecNumber>
    </submittedName>
</protein>
<evidence type="ECO:0000259" key="3">
    <source>
        <dbReference type="Pfam" id="PF00483"/>
    </source>
</evidence>
<dbReference type="InterPro" id="IPR011831">
    <property type="entry name" value="ADP-Glc_PPase"/>
</dbReference>
<dbReference type="CDD" id="cd02508">
    <property type="entry name" value="ADP_Glucose_PP"/>
    <property type="match status" value="1"/>
</dbReference>
<dbReference type="GO" id="GO:0005978">
    <property type="term" value="P:glycogen biosynthetic process"/>
    <property type="evidence" value="ECO:0007669"/>
    <property type="project" value="UniProtKB-KW"/>
</dbReference>
<dbReference type="InterPro" id="IPR005835">
    <property type="entry name" value="NTP_transferase_dom"/>
</dbReference>
<dbReference type="InterPro" id="IPR011004">
    <property type="entry name" value="Trimer_LpxA-like_sf"/>
</dbReference>
<keyword evidence="2" id="KW-0320">Glycogen biosynthesis</keyword>
<dbReference type="AlphaFoldDB" id="D4LB51"/>
<accession>D4LB51</accession>
<dbReference type="InterPro" id="IPR029044">
    <property type="entry name" value="Nucleotide-diphossugar_trans"/>
</dbReference>
<dbReference type="Gene3D" id="2.160.10.10">
    <property type="entry name" value="Hexapeptide repeat proteins"/>
    <property type="match status" value="1"/>
</dbReference>
<dbReference type="GeneID" id="83155438"/>
<evidence type="ECO:0000313" key="6">
    <source>
        <dbReference type="Proteomes" id="UP000007054"/>
    </source>
</evidence>
<dbReference type="PANTHER" id="PTHR43523">
    <property type="entry name" value="GLUCOSE-1-PHOSPHATE ADENYLYLTRANSFERASE-RELATED"/>
    <property type="match status" value="1"/>
</dbReference>
<dbReference type="PANTHER" id="PTHR43523:SF6">
    <property type="entry name" value="GLYCOGEN BIOSYNTHESIS PROTEIN GLGD"/>
    <property type="match status" value="1"/>
</dbReference>
<keyword evidence="5" id="KW-0548">Nucleotidyltransferase</keyword>
<dbReference type="InterPro" id="IPR056818">
    <property type="entry name" value="GlmU/GlgC-like_hexapep"/>
</dbReference>
<reference evidence="5" key="1">
    <citation type="submission" date="2010-03" db="EMBL/GenBank/DDBJ databases">
        <title>The genome sequence of Ruminococcus sp. 18P13.</title>
        <authorList>
            <consortium name="metaHIT consortium -- http://www.metahit.eu/"/>
            <person name="Pajon A."/>
            <person name="Turner K."/>
            <person name="Parkhill J."/>
            <person name="Bernalier A."/>
        </authorList>
    </citation>
    <scope>NUCLEOTIDE SEQUENCE [LARGE SCALE GENOMIC DNA]</scope>
    <source>
        <strain evidence="5">Type strain: 18P13</strain>
    </source>
</reference>
<dbReference type="Pfam" id="PF00483">
    <property type="entry name" value="NTP_transferase"/>
    <property type="match status" value="1"/>
</dbReference>
<dbReference type="STRING" id="213810.RUM_06300"/>
<organism evidence="5 6">
    <name type="scientific">Ruminococcus champanellensis (strain DSM 18848 / JCM 17042 / KCTC 15320 / 18P13)</name>
    <dbReference type="NCBI Taxonomy" id="213810"/>
    <lineage>
        <taxon>Bacteria</taxon>
        <taxon>Bacillati</taxon>
        <taxon>Bacillota</taxon>
        <taxon>Clostridia</taxon>
        <taxon>Eubacteriales</taxon>
        <taxon>Oscillospiraceae</taxon>
        <taxon>Ruminococcus</taxon>
    </lineage>
</organism>
<sequence>MSANISVMGLIFASMHDSSIIDLTKLRTMGSVPFGGRYRLIDFPLSNMVNSDIDDVGVITKSNYGSLLDHLGSGREWDLSRKNGGLHLLPPFSHVGTGIYRGRLEALDGVWEYVEHSPAEYVVLSDCDIVTTIDYRPMIRAHIESGADITVAYSKGFYDKDVNQNATLLGIGEDGMVDDVMIDPPMRGTGNLCMNTFVLSKSFLKQLVKEKMSRNQYSFSRDVLQDKAAGYRIAAYEHTGYVARLDSLSSYYEANLALLNPENRNGLFKKSAPIYTKIMDNGPVRFGLESDIQNSLIADGCIIEGKVENCVLFRGVKIGKGTVVKNSVIMQNTSIGSKCSLNCVITDKDVEIVDDRVLTGSQSYPLYISKGAKI</sequence>
<dbReference type="EC" id="2.7.7.27" evidence="5"/>
<dbReference type="BioCyc" id="RCHA213810:RUM_RS03035-MONOMER"/>
<evidence type="ECO:0000256" key="1">
    <source>
        <dbReference type="ARBA" id="ARBA00010443"/>
    </source>
</evidence>
<name>D4LB51_RUMC1</name>
<keyword evidence="5" id="KW-0808">Transferase</keyword>
<dbReference type="HOGENOM" id="CLU_029499_14_0_9"/>
<reference evidence="5" key="2">
    <citation type="submission" date="2010-03" db="EMBL/GenBank/DDBJ databases">
        <authorList>
            <person name="Pajon A."/>
        </authorList>
    </citation>
    <scope>NUCLEOTIDE SEQUENCE</scope>
    <source>
        <strain evidence="5">Type strain: 18P13</strain>
    </source>
</reference>
<evidence type="ECO:0000259" key="4">
    <source>
        <dbReference type="Pfam" id="PF24894"/>
    </source>
</evidence>
<dbReference type="OrthoDB" id="9801810at2"/>
<evidence type="ECO:0000313" key="5">
    <source>
        <dbReference type="EMBL" id="CBL16846.1"/>
    </source>
</evidence>
<dbReference type="NCBIfam" id="TIGR02092">
    <property type="entry name" value="glgD"/>
    <property type="match status" value="1"/>
</dbReference>
<dbReference type="EMBL" id="FP929052">
    <property type="protein sequence ID" value="CBL16846.1"/>
    <property type="molecule type" value="Genomic_DNA"/>
</dbReference>
<gene>
    <name evidence="5" type="ordered locus">RUM_06300</name>
</gene>
<dbReference type="PATRIC" id="fig|213810.4.peg.535"/>
<proteinExistence type="inferred from homology"/>
<keyword evidence="6" id="KW-1185">Reference proteome</keyword>
<dbReference type="SUPFAM" id="SSF53448">
    <property type="entry name" value="Nucleotide-diphospho-sugar transferases"/>
    <property type="match status" value="1"/>
</dbReference>
<evidence type="ECO:0000256" key="2">
    <source>
        <dbReference type="ARBA" id="ARBA00023056"/>
    </source>
</evidence>
<dbReference type="SUPFAM" id="SSF51161">
    <property type="entry name" value="Trimeric LpxA-like enzymes"/>
    <property type="match status" value="1"/>
</dbReference>
<dbReference type="Gene3D" id="3.90.550.10">
    <property type="entry name" value="Spore Coat Polysaccharide Biosynthesis Protein SpsA, Chain A"/>
    <property type="match status" value="1"/>
</dbReference>
<dbReference type="Pfam" id="PF24894">
    <property type="entry name" value="Hexapep_GlmU"/>
    <property type="match status" value="1"/>
</dbReference>